<evidence type="ECO:0000313" key="2">
    <source>
        <dbReference type="Proteomes" id="UP000822476"/>
    </source>
</evidence>
<reference evidence="1" key="1">
    <citation type="submission" date="2019-07" db="EMBL/GenBank/DDBJ databases">
        <title>Annotation for the trematode Paragonimus miyazaki's.</title>
        <authorList>
            <person name="Choi Y.-J."/>
        </authorList>
    </citation>
    <scope>NUCLEOTIDE SEQUENCE</scope>
    <source>
        <strain evidence="1">Japan</strain>
    </source>
</reference>
<name>A0A8S9Z5A2_9TREM</name>
<comment type="caution">
    <text evidence="1">The sequence shown here is derived from an EMBL/GenBank/DDBJ whole genome shotgun (WGS) entry which is preliminary data.</text>
</comment>
<dbReference type="EMBL" id="JTDE01000013">
    <property type="protein sequence ID" value="KAF7262655.1"/>
    <property type="molecule type" value="Genomic_DNA"/>
</dbReference>
<gene>
    <name evidence="1" type="ORF">EG68_00045</name>
</gene>
<protein>
    <submittedName>
        <fullName evidence="1">Uncharacterized protein</fullName>
    </submittedName>
</protein>
<accession>A0A8S9Z5A2</accession>
<feature type="non-terminal residue" evidence="1">
    <location>
        <position position="1"/>
    </location>
</feature>
<dbReference type="OrthoDB" id="10379285at2759"/>
<proteinExistence type="predicted"/>
<evidence type="ECO:0000313" key="1">
    <source>
        <dbReference type="EMBL" id="KAF7262655.1"/>
    </source>
</evidence>
<organism evidence="1 2">
    <name type="scientific">Paragonimus skrjabini miyazakii</name>
    <dbReference type="NCBI Taxonomy" id="59628"/>
    <lineage>
        <taxon>Eukaryota</taxon>
        <taxon>Metazoa</taxon>
        <taxon>Spiralia</taxon>
        <taxon>Lophotrochozoa</taxon>
        <taxon>Platyhelminthes</taxon>
        <taxon>Trematoda</taxon>
        <taxon>Digenea</taxon>
        <taxon>Plagiorchiida</taxon>
        <taxon>Troglotremata</taxon>
        <taxon>Troglotrematidae</taxon>
        <taxon>Paragonimus</taxon>
    </lineage>
</organism>
<keyword evidence="2" id="KW-1185">Reference proteome</keyword>
<sequence>YSRYTILDVTSQVRDKVQYYYRIQLQKSFCYEVTVNKQSGSETYTPSVRSIECPEDVMICETTV</sequence>
<dbReference type="Proteomes" id="UP000822476">
    <property type="component" value="Unassembled WGS sequence"/>
</dbReference>
<dbReference type="AlphaFoldDB" id="A0A8S9Z5A2"/>